<evidence type="ECO:0000313" key="1">
    <source>
        <dbReference type="EMBL" id="EDT39129.1"/>
    </source>
</evidence>
<dbReference type="AlphaFoldDB" id="B1TBD5"/>
<reference evidence="1 2" key="1">
    <citation type="submission" date="2008-03" db="EMBL/GenBank/DDBJ databases">
        <title>Sequencing of the draft genome and assembly of Burkholderia ambifaria MEX-5.</title>
        <authorList>
            <consortium name="US DOE Joint Genome Institute (JGI-PGF)"/>
            <person name="Copeland A."/>
            <person name="Lucas S."/>
            <person name="Lapidus A."/>
            <person name="Glavina del Rio T."/>
            <person name="Dalin E."/>
            <person name="Tice H."/>
            <person name="Bruce D."/>
            <person name="Goodwin L."/>
            <person name="Pitluck S."/>
            <person name="Larimer F."/>
            <person name="Land M.L."/>
            <person name="Hauser L."/>
            <person name="Tiedje J."/>
            <person name="Richardson P."/>
        </authorList>
    </citation>
    <scope>NUCLEOTIDE SEQUENCE [LARGE SCALE GENOMIC DNA]</scope>
    <source>
        <strain evidence="1 2">MEX-5</strain>
    </source>
</reference>
<protein>
    <submittedName>
        <fullName evidence="1">Uncharacterized protein</fullName>
    </submittedName>
</protein>
<evidence type="ECO:0000313" key="2">
    <source>
        <dbReference type="Proteomes" id="UP000004814"/>
    </source>
</evidence>
<dbReference type="Proteomes" id="UP000004814">
    <property type="component" value="Unassembled WGS sequence"/>
</dbReference>
<gene>
    <name evidence="1" type="ORF">BamMEX5DRAFT_5101</name>
</gene>
<organism evidence="1 2">
    <name type="scientific">Burkholderia ambifaria MEX-5</name>
    <dbReference type="NCBI Taxonomy" id="396597"/>
    <lineage>
        <taxon>Bacteria</taxon>
        <taxon>Pseudomonadati</taxon>
        <taxon>Pseudomonadota</taxon>
        <taxon>Betaproteobacteria</taxon>
        <taxon>Burkholderiales</taxon>
        <taxon>Burkholderiaceae</taxon>
        <taxon>Burkholderia</taxon>
        <taxon>Burkholderia cepacia complex</taxon>
    </lineage>
</organism>
<dbReference type="PATRIC" id="fig|396597.7.peg.2584"/>
<proteinExistence type="predicted"/>
<sequence>MAERGRRVPACAQMRPVISYSSGKARTMPMVAGSAGQLAGAARAGRMTIG</sequence>
<comment type="caution">
    <text evidence="1">The sequence shown here is derived from an EMBL/GenBank/DDBJ whole genome shotgun (WGS) entry which is preliminary data.</text>
</comment>
<accession>B1TBD5</accession>
<name>B1TBD5_9BURK</name>
<dbReference type="EMBL" id="ABLK01000216">
    <property type="protein sequence ID" value="EDT39129.1"/>
    <property type="molecule type" value="Genomic_DNA"/>
</dbReference>